<sequence>MSLLIRNARIIDPASGLDGQRNLLVNNGQIAALTEANAAISADEEIDASGLWLFPGAVDLAAWLREPGLDHKATLQSETRAAAASGVTTLCYQPEPGANFDSAAQVKLIDDLNRKQRFANVEVLGNLTKGLKGEHLSNMASLKRAGCVGVTNSQQPFHSLQTLRRAMEYAATHDLTVFIYPLEHALAAGGYMHEGEVSTRLGLPAIPSAAETVAVAQTLALASHTGARVHFCRLSAKLSVRLIRQAKESDLDISADVAVHQLFLTDMDVSDFNPLCHVMPPLRSARDQDALREGLADGTIDAICSDHQPHEVDAKLAPFQQTAPGISALETLLPLTLRLVEENVLSLPEALRKITATPARIISSKAGCISVGAPADLVLFDPDELWELDLNRMYSDGKNSPFGGWNFNGAVKRTLLAGKTVFRV</sequence>
<dbReference type="KEGG" id="this:HZT40_19910"/>
<dbReference type="AlphaFoldDB" id="A0A7L6AYL9"/>
<dbReference type="Pfam" id="PF07969">
    <property type="entry name" value="Amidohydro_3"/>
    <property type="match status" value="1"/>
</dbReference>
<dbReference type="InterPro" id="IPR004722">
    <property type="entry name" value="DHOase"/>
</dbReference>
<dbReference type="GO" id="GO:0005737">
    <property type="term" value="C:cytoplasm"/>
    <property type="evidence" value="ECO:0007669"/>
    <property type="project" value="TreeGrafter"/>
</dbReference>
<dbReference type="Gene3D" id="3.20.20.140">
    <property type="entry name" value="Metal-dependent hydrolases"/>
    <property type="match status" value="1"/>
</dbReference>
<keyword evidence="5" id="KW-0378">Hydrolase</keyword>
<keyword evidence="1" id="KW-0862">Zinc</keyword>
<dbReference type="InterPro" id="IPR050138">
    <property type="entry name" value="DHOase/Allantoinase_Hydrolase"/>
</dbReference>
<evidence type="ECO:0000256" key="2">
    <source>
        <dbReference type="ARBA" id="ARBA00022975"/>
    </source>
</evidence>
<evidence type="ECO:0000259" key="4">
    <source>
        <dbReference type="Pfam" id="PF12890"/>
    </source>
</evidence>
<evidence type="ECO:0000259" key="3">
    <source>
        <dbReference type="Pfam" id="PF07969"/>
    </source>
</evidence>
<dbReference type="EC" id="3.5.2.3" evidence="5"/>
<reference evidence="5" key="1">
    <citation type="submission" date="2020-06" db="EMBL/GenBank/DDBJ databases">
        <title>Analysis procedures for assessing recovery of high quality, complete, closed genomes from Nanopore long read metagenome sequencing.</title>
        <authorList>
            <person name="Bessarab I."/>
            <person name="Arumugam K."/>
            <person name="Haryono M."/>
            <person name="Liu X."/>
            <person name="Roy S."/>
            <person name="Zuniga-Montanez R.E."/>
            <person name="Qiu G."/>
            <person name="Drautz-Moses D.I."/>
            <person name="Law Y.Y."/>
            <person name="Wuertz S."/>
            <person name="Lauro F.M."/>
            <person name="Huson D.H."/>
            <person name="Williams R.B."/>
        </authorList>
    </citation>
    <scope>NUCLEOTIDE SEQUENCE [LARGE SCALE GENOMIC DNA]</scope>
    <source>
        <strain evidence="5">SSD2</strain>
    </source>
</reference>
<evidence type="ECO:0000256" key="1">
    <source>
        <dbReference type="ARBA" id="ARBA00022833"/>
    </source>
</evidence>
<dbReference type="InterPro" id="IPR032466">
    <property type="entry name" value="Metal_Hydrolase"/>
</dbReference>
<accession>A0A7L6AYL9</accession>
<dbReference type="NCBIfam" id="NF005791">
    <property type="entry name" value="PRK07627.1"/>
    <property type="match status" value="1"/>
</dbReference>
<dbReference type="InterPro" id="IPR013108">
    <property type="entry name" value="Amidohydro_3"/>
</dbReference>
<dbReference type="SUPFAM" id="SSF51556">
    <property type="entry name" value="Metallo-dependent hydrolases"/>
    <property type="match status" value="1"/>
</dbReference>
<dbReference type="SUPFAM" id="SSF51338">
    <property type="entry name" value="Composite domain of metallo-dependent hydrolases"/>
    <property type="match status" value="1"/>
</dbReference>
<keyword evidence="2" id="KW-0665">Pyrimidine biosynthesis</keyword>
<dbReference type="PANTHER" id="PTHR43668:SF2">
    <property type="entry name" value="ALLANTOINASE"/>
    <property type="match status" value="1"/>
</dbReference>
<dbReference type="CDD" id="cd01317">
    <property type="entry name" value="DHOase_IIa"/>
    <property type="match status" value="1"/>
</dbReference>
<dbReference type="Gene3D" id="2.30.40.10">
    <property type="entry name" value="Urease, subunit C, domain 1"/>
    <property type="match status" value="1"/>
</dbReference>
<dbReference type="GO" id="GO:0006221">
    <property type="term" value="P:pyrimidine nucleotide biosynthetic process"/>
    <property type="evidence" value="ECO:0007669"/>
    <property type="project" value="UniProtKB-KW"/>
</dbReference>
<keyword evidence="6" id="KW-1185">Reference proteome</keyword>
<dbReference type="EMBL" id="CP059265">
    <property type="protein sequence ID" value="QLQ34310.1"/>
    <property type="molecule type" value="Genomic_DNA"/>
</dbReference>
<dbReference type="NCBIfam" id="TIGR00857">
    <property type="entry name" value="pyrC_multi"/>
    <property type="match status" value="1"/>
</dbReference>
<dbReference type="InterPro" id="IPR011059">
    <property type="entry name" value="Metal-dep_hydrolase_composite"/>
</dbReference>
<evidence type="ECO:0000313" key="5">
    <source>
        <dbReference type="EMBL" id="QLQ34310.1"/>
    </source>
</evidence>
<name>A0A7L6AYL9_9GAMM</name>
<dbReference type="GO" id="GO:0006145">
    <property type="term" value="P:purine nucleobase catabolic process"/>
    <property type="evidence" value="ECO:0007669"/>
    <property type="project" value="TreeGrafter"/>
</dbReference>
<dbReference type="Proteomes" id="UP000510621">
    <property type="component" value="Chromosome"/>
</dbReference>
<dbReference type="PANTHER" id="PTHR43668">
    <property type="entry name" value="ALLANTOINASE"/>
    <property type="match status" value="1"/>
</dbReference>
<dbReference type="InterPro" id="IPR024403">
    <property type="entry name" value="DHOase_cat"/>
</dbReference>
<feature type="domain" description="Dihydroorotase catalytic" evidence="4">
    <location>
        <begin position="53"/>
        <end position="237"/>
    </location>
</feature>
<organism evidence="5 6">
    <name type="scientific">Candidatus Thiothrix singaporensis</name>
    <dbReference type="NCBI Taxonomy" id="2799669"/>
    <lineage>
        <taxon>Bacteria</taxon>
        <taxon>Pseudomonadati</taxon>
        <taxon>Pseudomonadota</taxon>
        <taxon>Gammaproteobacteria</taxon>
        <taxon>Thiotrichales</taxon>
        <taxon>Thiotrichaceae</taxon>
        <taxon>Thiothrix</taxon>
    </lineage>
</organism>
<feature type="domain" description="Amidohydrolase 3" evidence="3">
    <location>
        <begin position="288"/>
        <end position="422"/>
    </location>
</feature>
<evidence type="ECO:0000313" key="6">
    <source>
        <dbReference type="Proteomes" id="UP000510621"/>
    </source>
</evidence>
<gene>
    <name evidence="5" type="ORF">HZT40_19910</name>
</gene>
<protein>
    <submittedName>
        <fullName evidence="5">Dihydroorotase</fullName>
        <ecNumber evidence="5">3.5.2.3</ecNumber>
    </submittedName>
</protein>
<dbReference type="GO" id="GO:0046872">
    <property type="term" value="F:metal ion binding"/>
    <property type="evidence" value="ECO:0007669"/>
    <property type="project" value="InterPro"/>
</dbReference>
<dbReference type="Pfam" id="PF12890">
    <property type="entry name" value="DHOase"/>
    <property type="match status" value="1"/>
</dbReference>
<dbReference type="GO" id="GO:0004038">
    <property type="term" value="F:allantoinase activity"/>
    <property type="evidence" value="ECO:0007669"/>
    <property type="project" value="TreeGrafter"/>
</dbReference>
<dbReference type="GO" id="GO:0004151">
    <property type="term" value="F:dihydroorotase activity"/>
    <property type="evidence" value="ECO:0007669"/>
    <property type="project" value="UniProtKB-EC"/>
</dbReference>
<proteinExistence type="predicted"/>